<dbReference type="OrthoDB" id="6115152at2759"/>
<accession>A0A8S3S2Q9</accession>
<evidence type="ECO:0000256" key="4">
    <source>
        <dbReference type="ARBA" id="ARBA00022722"/>
    </source>
</evidence>
<dbReference type="Pfam" id="PF00665">
    <property type="entry name" value="rve"/>
    <property type="match status" value="1"/>
</dbReference>
<evidence type="ECO:0000259" key="13">
    <source>
        <dbReference type="PROSITE" id="PS50994"/>
    </source>
</evidence>
<evidence type="ECO:0000256" key="3">
    <source>
        <dbReference type="ARBA" id="ARBA00022695"/>
    </source>
</evidence>
<evidence type="ECO:0000313" key="15">
    <source>
        <dbReference type="Proteomes" id="UP000683360"/>
    </source>
</evidence>
<keyword evidence="10" id="KW-0472">Membrane</keyword>
<dbReference type="GO" id="GO:0003676">
    <property type="term" value="F:nucleic acid binding"/>
    <property type="evidence" value="ECO:0007669"/>
    <property type="project" value="InterPro"/>
</dbReference>
<keyword evidence="7" id="KW-0695">RNA-directed DNA polymerase</keyword>
<feature type="transmembrane region" description="Helical" evidence="10">
    <location>
        <begin position="2199"/>
        <end position="2222"/>
    </location>
</feature>
<dbReference type="SUPFAM" id="SSF50630">
    <property type="entry name" value="Acid proteases"/>
    <property type="match status" value="1"/>
</dbReference>
<dbReference type="FunFam" id="1.10.340.70:FF:000001">
    <property type="entry name" value="Retrovirus-related Pol polyprotein from transposon gypsy-like Protein"/>
    <property type="match status" value="1"/>
</dbReference>
<keyword evidence="3" id="KW-0548">Nucleotidyltransferase</keyword>
<dbReference type="Pfam" id="PF17921">
    <property type="entry name" value="Integrase_H2C2"/>
    <property type="match status" value="1"/>
</dbReference>
<proteinExistence type="predicted"/>
<dbReference type="SUPFAM" id="SSF57756">
    <property type="entry name" value="Retrovirus zinc finger-like domains"/>
    <property type="match status" value="1"/>
</dbReference>
<feature type="region of interest" description="Disordered" evidence="9">
    <location>
        <begin position="1474"/>
        <end position="1519"/>
    </location>
</feature>
<evidence type="ECO:0000256" key="5">
    <source>
        <dbReference type="ARBA" id="ARBA00022759"/>
    </source>
</evidence>
<dbReference type="SUPFAM" id="SSF53098">
    <property type="entry name" value="Ribonuclease H-like"/>
    <property type="match status" value="1"/>
</dbReference>
<dbReference type="SUPFAM" id="SSF56672">
    <property type="entry name" value="DNA/RNA polymerases"/>
    <property type="match status" value="1"/>
</dbReference>
<dbReference type="PROSITE" id="PS50994">
    <property type="entry name" value="INTEGRASE"/>
    <property type="match status" value="1"/>
</dbReference>
<evidence type="ECO:0000313" key="14">
    <source>
        <dbReference type="EMBL" id="CAG2212650.1"/>
    </source>
</evidence>
<dbReference type="InterPro" id="IPR001878">
    <property type="entry name" value="Znf_CCHC"/>
</dbReference>
<dbReference type="GO" id="GO:0004519">
    <property type="term" value="F:endonuclease activity"/>
    <property type="evidence" value="ECO:0007669"/>
    <property type="project" value="UniProtKB-KW"/>
</dbReference>
<dbReference type="Gene3D" id="3.10.10.10">
    <property type="entry name" value="HIV Type 1 Reverse Transcriptase, subunit A, domain 1"/>
    <property type="match status" value="1"/>
</dbReference>
<dbReference type="Gene3D" id="3.30.70.270">
    <property type="match status" value="2"/>
</dbReference>
<feature type="domain" description="CCHC-type" evidence="11">
    <location>
        <begin position="231"/>
        <end position="247"/>
    </location>
</feature>
<dbReference type="InterPro" id="IPR012337">
    <property type="entry name" value="RNaseH-like_sf"/>
</dbReference>
<dbReference type="Gene3D" id="3.30.420.10">
    <property type="entry name" value="Ribonuclease H-like superfamily/Ribonuclease H"/>
    <property type="match status" value="1"/>
</dbReference>
<protein>
    <recommendedName>
        <fullName evidence="1">RNA-directed DNA polymerase</fullName>
        <ecNumber evidence="1">2.7.7.49</ecNumber>
    </recommendedName>
</protein>
<dbReference type="InterPro" id="IPR043128">
    <property type="entry name" value="Rev_trsase/Diguanyl_cyclase"/>
</dbReference>
<evidence type="ECO:0000256" key="2">
    <source>
        <dbReference type="ARBA" id="ARBA00022679"/>
    </source>
</evidence>
<keyword evidence="6" id="KW-0378">Hydrolase</keyword>
<evidence type="ECO:0000256" key="1">
    <source>
        <dbReference type="ARBA" id="ARBA00012493"/>
    </source>
</evidence>
<evidence type="ECO:0000256" key="7">
    <source>
        <dbReference type="ARBA" id="ARBA00022918"/>
    </source>
</evidence>
<dbReference type="GO" id="GO:0016787">
    <property type="term" value="F:hydrolase activity"/>
    <property type="evidence" value="ECO:0007669"/>
    <property type="project" value="UniProtKB-KW"/>
</dbReference>
<dbReference type="InterPro" id="IPR050951">
    <property type="entry name" value="Retrovirus_Pol_polyprotein"/>
</dbReference>
<dbReference type="InterPro" id="IPR000477">
    <property type="entry name" value="RT_dom"/>
</dbReference>
<keyword evidence="4" id="KW-0540">Nuclease</keyword>
<evidence type="ECO:0000259" key="12">
    <source>
        <dbReference type="PROSITE" id="PS50878"/>
    </source>
</evidence>
<evidence type="ECO:0000256" key="6">
    <source>
        <dbReference type="ARBA" id="ARBA00022801"/>
    </source>
</evidence>
<keyword evidence="5" id="KW-0255">Endonuclease</keyword>
<dbReference type="InterPro" id="IPR045358">
    <property type="entry name" value="Ty3_capsid"/>
</dbReference>
<dbReference type="Pfam" id="PF00077">
    <property type="entry name" value="RVP"/>
    <property type="match status" value="1"/>
</dbReference>
<dbReference type="GO" id="GO:0015074">
    <property type="term" value="P:DNA integration"/>
    <property type="evidence" value="ECO:0007669"/>
    <property type="project" value="InterPro"/>
</dbReference>
<evidence type="ECO:0000259" key="11">
    <source>
        <dbReference type="PROSITE" id="PS50158"/>
    </source>
</evidence>
<dbReference type="Proteomes" id="UP000683360">
    <property type="component" value="Unassembled WGS sequence"/>
</dbReference>
<dbReference type="InterPro" id="IPR036875">
    <property type="entry name" value="Znf_CCHC_sf"/>
</dbReference>
<dbReference type="FunFam" id="3.30.70.270:FF:000026">
    <property type="entry name" value="Transposon Ty3-G Gag-Pol polyprotein"/>
    <property type="match status" value="1"/>
</dbReference>
<dbReference type="GO" id="GO:0008270">
    <property type="term" value="F:zinc ion binding"/>
    <property type="evidence" value="ECO:0007669"/>
    <property type="project" value="UniProtKB-KW"/>
</dbReference>
<dbReference type="GO" id="GO:0003964">
    <property type="term" value="F:RNA-directed DNA polymerase activity"/>
    <property type="evidence" value="ECO:0007669"/>
    <property type="project" value="UniProtKB-KW"/>
</dbReference>
<evidence type="ECO:0000256" key="8">
    <source>
        <dbReference type="PROSITE-ProRule" id="PRU00047"/>
    </source>
</evidence>
<dbReference type="Gene3D" id="2.40.70.10">
    <property type="entry name" value="Acid Proteases"/>
    <property type="match status" value="1"/>
</dbReference>
<name>A0A8S3S2Q9_MYTED</name>
<dbReference type="SMART" id="SM00343">
    <property type="entry name" value="ZnF_C2HC"/>
    <property type="match status" value="1"/>
</dbReference>
<dbReference type="InterPro" id="IPR043502">
    <property type="entry name" value="DNA/RNA_pol_sf"/>
</dbReference>
<dbReference type="CDD" id="cd01647">
    <property type="entry name" value="RT_LTR"/>
    <property type="match status" value="1"/>
</dbReference>
<dbReference type="InterPro" id="IPR036397">
    <property type="entry name" value="RNaseH_sf"/>
</dbReference>
<feature type="domain" description="Reverse transcriptase" evidence="12">
    <location>
        <begin position="606"/>
        <end position="783"/>
    </location>
</feature>
<evidence type="ECO:0000256" key="10">
    <source>
        <dbReference type="SAM" id="Phobius"/>
    </source>
</evidence>
<keyword evidence="2" id="KW-0808">Transferase</keyword>
<dbReference type="Pfam" id="PF00098">
    <property type="entry name" value="zf-CCHC"/>
    <property type="match status" value="1"/>
</dbReference>
<dbReference type="InterPro" id="IPR001584">
    <property type="entry name" value="Integrase_cat-core"/>
</dbReference>
<keyword evidence="10" id="KW-1133">Transmembrane helix</keyword>
<comment type="caution">
    <text evidence="14">The sequence shown here is derived from an EMBL/GenBank/DDBJ whole genome shotgun (WGS) entry which is preliminary data.</text>
</comment>
<dbReference type="InterPro" id="IPR021109">
    <property type="entry name" value="Peptidase_aspartic_dom_sf"/>
</dbReference>
<dbReference type="InterPro" id="IPR041588">
    <property type="entry name" value="Integrase_H2C2"/>
</dbReference>
<dbReference type="InterPro" id="IPR041373">
    <property type="entry name" value="RT_RNaseH"/>
</dbReference>
<dbReference type="CDD" id="cd00303">
    <property type="entry name" value="retropepsin_like"/>
    <property type="match status" value="1"/>
</dbReference>
<dbReference type="Gene3D" id="1.10.340.70">
    <property type="match status" value="1"/>
</dbReference>
<dbReference type="Pfam" id="PF00078">
    <property type="entry name" value="RVT_1"/>
    <property type="match status" value="1"/>
</dbReference>
<keyword evidence="8" id="KW-0862">Zinc</keyword>
<dbReference type="Pfam" id="PF19259">
    <property type="entry name" value="Ty3_capsid"/>
    <property type="match status" value="1"/>
</dbReference>
<dbReference type="PROSITE" id="PS50158">
    <property type="entry name" value="ZF_CCHC"/>
    <property type="match status" value="1"/>
</dbReference>
<organism evidence="14 15">
    <name type="scientific">Mytilus edulis</name>
    <name type="common">Blue mussel</name>
    <dbReference type="NCBI Taxonomy" id="6550"/>
    <lineage>
        <taxon>Eukaryota</taxon>
        <taxon>Metazoa</taxon>
        <taxon>Spiralia</taxon>
        <taxon>Lophotrochozoa</taxon>
        <taxon>Mollusca</taxon>
        <taxon>Bivalvia</taxon>
        <taxon>Autobranchia</taxon>
        <taxon>Pteriomorphia</taxon>
        <taxon>Mytilida</taxon>
        <taxon>Mytiloidea</taxon>
        <taxon>Mytilidae</taxon>
        <taxon>Mytilinae</taxon>
        <taxon>Mytilus</taxon>
    </lineage>
</organism>
<dbReference type="EC" id="2.7.7.49" evidence="1"/>
<sequence length="2296" mass="264076">MAEQEGQQFGVAFQNFSHQLQGLSIKLGAQGVNQIIPTFSGDQGEFKNWMKAIEKYAMLTNLEQNDTKLVAYQSSTSSVSDFIHRWLRDNPRGTWPQLKEELSSRFAEVTDSQHAFEILNKLKQKPTENVQVFAERLLTLAEEAFRGQDGTQAIIQSQLINFFINGLSQDTLKMKIMRENPDTLQRAVTIAMTEQNLRKKFDLRRGKSTTDRAGYSDRQEPMEVDHFRPARRCYNCNKIGHQSKDCRARKMPRQVNAYDQNDKDKGKLGHSLCFGADKERINKPVTTKIYTINLAGNPNSCIININRKKFRSLVDSGAEVSLMHLNVYKSLADLPKLNKKTVQLQSVNGNSLNVLGCIEIDFYIKSTKMSQLFYVVSDMNRNLILGRDWLVKNGVRLYYDLGMLRVGNIYANLEEDIHISTILRLSKKIVLKPQTSNICLTKLKKGTELSNSRLYEISSLDKGSLSSEPGLMVGNAVAKIQSLYKIPVHLVNSTNKTFKFKRGTAIARIGSILEENLVSFEKEIKNANLEKEVETEVNVPPEHKEIVDTLLSKNKDVFALKDSELGHTETVTMEIETGNHEPIKLKPYRTPLHKRSIVNKAIDEMLEAGIIRRSKSSWCSPIVIVKKKDNSNRFCTDFRKLNNITKSMSYPLPVIDDILALLDKAKYMTSLDMKSGFWQVLMSDKDREKTAFGCFRGLYEYNVMPFGLQNSPAVFSRLMEIVLEGLPFAVAYIDDILIYSSTLDEHLSHIQQVFDRLRKHGLKLKLKKCQFLKNETNYLGFKITGNGIKPDTEKVETIRSLPAPINVKEVRSFIGMLSYYRRFVPNFSKISIPLVELTKKYAKFNWTDECQRAFEYLKDSLTVIPLLAYPDLTKRYTLYTDASDDTIGACLTQPCNDTEEVLYGVKNEKPIYFLSHKLSDTQTRWSTIEKEAFSIHYALQKLDHYLHNAEFTIKTDHKPLKYILESPMQNKKIQLWALGITGYNCKIEWLAGTENTIADYLSRRPNRVVVNKSDNKKTDDEDIEIDISDKAYEINTINSNEIDPKKFASCSYKESDTLTLKDFVVSGYDMKYEQSLDKELALIISQMKNGKASKSVENKYILIDEIMYYISKADTEPVLRLYVPLQLRDEVVKQYHDQDHLGVDKTYDAIKGKYFWPKLYKELHEYVNSCITCQKRSSYHAKPKLQETDIPPFPFAKIAIDLSGPYPRSLSGNKYIISFIDLYSGYPECFAVPDKCAENVVHLLLEEIIPKHSFPLQILTDNGGENTSYMVRETLQELNISHVTTSFYSPGSNGKVERLHRFLHDILAKKIQDDASTWDVYLNQTLAAIRFNKNESSDFSPFFLLYNRDPVLPVDNILRPRRKYAGDDPHKILLEQQHKSFVMVHKNMKKSKRKQKEYADKSRRDIEFKVGQAVFYRNHLRKSKLDSKWKPFYRIIEQRSPVSFIIKNQLNGTTTKVHAQHLKPAPVNEWTIPKLGQADKDKRLRKTTYVVPPESSDKESDNETDSENSSMEGVEQTRDKLIRRYKNERESSSGEDDIPLMELTKRVKYRKKRIKAQNENTTDEEDNIPLLELQNNLKSRAMTSETRSSNLDANSSEDEAMSVNHFIEKPAYAVQRNKLGREGRGGSGTKTEEMGRTAGHIIITLLFGFGELAFISDNIVFDKVNTVTTTRSKWLVTFIIDLKPFEGFLNRISHDMVKSSALAQTVLRRYEQPGKEHFYNTFANLEQEFNLLMDMHRSITDTFDDFKTLHRHKRSVLPFIGSAMSFLFGTLTEDDINLIKGNVRTLAQNQKQISHILTENLSILNVTRLEVSQNRDAINKLSRGLQDLDIRLVNITEAIEKQIIDLENFVQIYIQLDLITGDLKQLIQRGFFYLEHIKDQLSMLSLGHLSPSTITPNNLQGLLIEIKDKLPKYLELSNDPKENLWFFYRFLTCSTILYDSRILVVISIPLLDSNNKFEIYQAFNLPMPMQKNHTSIGMVAKYDLDVEYFAVNAERSKYVLLKQQEIQSCTNTFTKFCKIISPVYPINLSKNCITSLFLKKRIDIDKYCRVVVEPNSVLPMASYISSGSWLVTTNTPLRFAIVCEKYKQKTTFTKIINPPLNILALNETCTATNDYLTLLPFYSRQSSYTLEDDPFTKVIQNYNLTMRKLWKPFHDSLPKFNLTELPKELKNIKEIPMDNLIYQLKNLQTIQEDSSFPNWVYNVIYLVISLLLGIVIFILCKYRKKLPCSVKRGSGCKMQNVAPKYDRVSKLVSAKTEGDVNTSRDVPSAPMLDNSKEEVANNLYPLLKLAEQTVRI</sequence>
<dbReference type="PROSITE" id="PS50878">
    <property type="entry name" value="RT_POL"/>
    <property type="match status" value="1"/>
</dbReference>
<evidence type="ECO:0000256" key="9">
    <source>
        <dbReference type="SAM" id="MobiDB-lite"/>
    </source>
</evidence>
<dbReference type="PANTHER" id="PTHR37984">
    <property type="entry name" value="PROTEIN CBG26694"/>
    <property type="match status" value="1"/>
</dbReference>
<feature type="domain" description="Integrase catalytic" evidence="13">
    <location>
        <begin position="1190"/>
        <end position="1377"/>
    </location>
</feature>
<gene>
    <name evidence="14" type="ORF">MEDL_26612</name>
</gene>
<dbReference type="InterPro" id="IPR018061">
    <property type="entry name" value="Retropepsins"/>
</dbReference>
<reference evidence="14" key="1">
    <citation type="submission" date="2021-03" db="EMBL/GenBank/DDBJ databases">
        <authorList>
            <person name="Bekaert M."/>
        </authorList>
    </citation>
    <scope>NUCLEOTIDE SEQUENCE</scope>
</reference>
<keyword evidence="8" id="KW-0479">Metal-binding</keyword>
<dbReference type="EMBL" id="CAJPWZ010001307">
    <property type="protein sequence ID" value="CAG2212650.1"/>
    <property type="molecule type" value="Genomic_DNA"/>
</dbReference>
<dbReference type="CDD" id="cd09274">
    <property type="entry name" value="RNase_HI_RT_Ty3"/>
    <property type="match status" value="1"/>
</dbReference>
<keyword evidence="15" id="KW-1185">Reference proteome</keyword>
<dbReference type="PANTHER" id="PTHR37984:SF5">
    <property type="entry name" value="PROTEIN NYNRIN-LIKE"/>
    <property type="match status" value="1"/>
</dbReference>
<keyword evidence="8" id="KW-0863">Zinc-finger</keyword>
<keyword evidence="10" id="KW-0812">Transmembrane</keyword>
<dbReference type="Pfam" id="PF17917">
    <property type="entry name" value="RT_RNaseH"/>
    <property type="match status" value="1"/>
</dbReference>